<dbReference type="EMBL" id="RSCE01000003">
    <property type="protein sequence ID" value="RSH84446.1"/>
    <property type="molecule type" value="Genomic_DNA"/>
</dbReference>
<organism evidence="1 2">
    <name type="scientific">Apiotrichum porosum</name>
    <dbReference type="NCBI Taxonomy" id="105984"/>
    <lineage>
        <taxon>Eukaryota</taxon>
        <taxon>Fungi</taxon>
        <taxon>Dikarya</taxon>
        <taxon>Basidiomycota</taxon>
        <taxon>Agaricomycotina</taxon>
        <taxon>Tremellomycetes</taxon>
        <taxon>Trichosporonales</taxon>
        <taxon>Trichosporonaceae</taxon>
        <taxon>Apiotrichum</taxon>
    </lineage>
</organism>
<keyword evidence="2" id="KW-1185">Reference proteome</keyword>
<protein>
    <submittedName>
        <fullName evidence="1">Uncharacterized protein</fullName>
    </submittedName>
</protein>
<accession>A0A427Y000</accession>
<reference evidence="1 2" key="1">
    <citation type="submission" date="2018-11" db="EMBL/GenBank/DDBJ databases">
        <title>Genome sequence of Apiotrichum porosum DSM 27194.</title>
        <authorList>
            <person name="Aliyu H."/>
            <person name="Gorte O."/>
            <person name="Ochsenreither K."/>
        </authorList>
    </citation>
    <scope>NUCLEOTIDE SEQUENCE [LARGE SCALE GENOMIC DNA]</scope>
    <source>
        <strain evidence="1 2">DSM 27194</strain>
    </source>
</reference>
<sequence length="357" mass="39397">MACDIGSLVQLILLPDRLKVSLAAIKAREEEQAQKAGKAYGDTITEDERLCRVRHSALPHAPRDEKAEFLFAALERFIDTRDRSLIPDLFASTDAYLDPAFSSPQQRYENISSIEGVLCGFPLHHLHNVEKTTLWRNLGKGGGYGGTFDLVVAAVEVENSTVANKREVVDAIGRMIEVTTKVHTAYQPGNRTSLSAAEQKEVIAEADRLDSALYGTHPVNKATRERWQQVALAPHLPSIDTALASYAPVPDEKDQVDALLPHLPAFMEVMREQAAISETELPVNHKGNFVSLWWSRETNKEDLLTLAIRALRRAEEACDEDEDNNEHNSPLGVVFMCFCTGLSMATAISSPAYASTS</sequence>
<dbReference type="AlphaFoldDB" id="A0A427Y000"/>
<name>A0A427Y000_9TREE</name>
<gene>
    <name evidence="1" type="ORF">EHS24_005967</name>
</gene>
<evidence type="ECO:0000313" key="2">
    <source>
        <dbReference type="Proteomes" id="UP000279236"/>
    </source>
</evidence>
<evidence type="ECO:0000313" key="1">
    <source>
        <dbReference type="EMBL" id="RSH84446.1"/>
    </source>
</evidence>
<dbReference type="GeneID" id="39590510"/>
<dbReference type="STRING" id="105984.A0A427Y000"/>
<dbReference type="RefSeq" id="XP_028477894.1">
    <property type="nucleotide sequence ID" value="XM_028621442.1"/>
</dbReference>
<comment type="caution">
    <text evidence="1">The sequence shown here is derived from an EMBL/GenBank/DDBJ whole genome shotgun (WGS) entry which is preliminary data.</text>
</comment>
<dbReference type="Proteomes" id="UP000279236">
    <property type="component" value="Unassembled WGS sequence"/>
</dbReference>
<proteinExistence type="predicted"/>